<keyword evidence="8 10" id="KW-1133">Transmembrane helix</keyword>
<dbReference type="Proteomes" id="UP001188597">
    <property type="component" value="Unassembled WGS sequence"/>
</dbReference>
<dbReference type="PANTHER" id="PTHR12413:SF1">
    <property type="entry name" value="DOLICHYL PYROPHOSPHATE MAN9GLCNAC2 ALPHA-1,3-GLUCOSYLTRANSFERASE"/>
    <property type="match status" value="1"/>
</dbReference>
<keyword evidence="4 10" id="KW-0328">Glycosyltransferase</keyword>
<sequence>MNKRKPVKAVKAEHADDDGEAWPWPLKASFLCISAFALLVRAAVSLHPYSGAGDPPKYGDFEAQRHWMEITINLPVKEWYRNSTANDLAYWGLDYPPLTAYQSYLHGLLVRTFHPEARRRQGNVAWHIAMILLNPCLILIDHGHFQYNCISLGLTVGAVAAIFSDRELVASVLFCLALNHKQWVAAVDRCGRWYWDGVHCADGVTVVRWGSRWLGAVDRGRGSLRYVVLGCCASGVEMSAYFAPAFFSHLLGKCLKRRNPLLEVAKLGLVVLGTFTVVWWPYIHSVDAFVEDQFDDLLVVVVDSIDTMSGRMQANFSESLTTNWKSLGTSLADEATSNSLSGSISEPLSLATSEES</sequence>
<evidence type="ECO:0000256" key="3">
    <source>
        <dbReference type="ARBA" id="ARBA00008715"/>
    </source>
</evidence>
<evidence type="ECO:0000256" key="2">
    <source>
        <dbReference type="ARBA" id="ARBA00004922"/>
    </source>
</evidence>
<dbReference type="Pfam" id="PF03155">
    <property type="entry name" value="Alg6_Alg8"/>
    <property type="match status" value="3"/>
</dbReference>
<comment type="caution">
    <text evidence="12">The sequence shown here is derived from an EMBL/GenBank/DDBJ whole genome shotgun (WGS) entry which is preliminary data.</text>
</comment>
<evidence type="ECO:0000256" key="5">
    <source>
        <dbReference type="ARBA" id="ARBA00022679"/>
    </source>
</evidence>
<evidence type="ECO:0000256" key="1">
    <source>
        <dbReference type="ARBA" id="ARBA00004477"/>
    </source>
</evidence>
<dbReference type="PANTHER" id="PTHR12413">
    <property type="entry name" value="DOLICHYL GLYCOSYLTRANSFERASE"/>
    <property type="match status" value="1"/>
</dbReference>
<comment type="similarity">
    <text evidence="3 10">Belongs to the ALG6/ALG8 glucosyltransferase family.</text>
</comment>
<comment type="pathway">
    <text evidence="2 10">Protein modification; protein glycosylation.</text>
</comment>
<feature type="transmembrane region" description="Helical" evidence="10">
    <location>
        <begin position="226"/>
        <end position="252"/>
    </location>
</feature>
<keyword evidence="7 10" id="KW-0256">Endoplasmic reticulum</keyword>
<dbReference type="AlphaFoldDB" id="A0AA88VPD7"/>
<evidence type="ECO:0000256" key="6">
    <source>
        <dbReference type="ARBA" id="ARBA00022692"/>
    </source>
</evidence>
<evidence type="ECO:0000256" key="11">
    <source>
        <dbReference type="SAM" id="MobiDB-lite"/>
    </source>
</evidence>
<dbReference type="InterPro" id="IPR004856">
    <property type="entry name" value="Glyco_trans_ALG6/ALG8"/>
</dbReference>
<dbReference type="EC" id="2.4.1.-" evidence="10"/>
<feature type="region of interest" description="Disordered" evidence="11">
    <location>
        <begin position="335"/>
        <end position="356"/>
    </location>
</feature>
<protein>
    <recommendedName>
        <fullName evidence="10">Alpha-1,3-glucosyltransferase</fullName>
        <ecNumber evidence="10">2.4.1.-</ecNumber>
    </recommendedName>
</protein>
<gene>
    <name evidence="12" type="ORF">RJ639_009108</name>
</gene>
<dbReference type="EMBL" id="JAVXUP010001370">
    <property type="protein sequence ID" value="KAK3012535.1"/>
    <property type="molecule type" value="Genomic_DNA"/>
</dbReference>
<evidence type="ECO:0000256" key="10">
    <source>
        <dbReference type="RuleBase" id="RU363110"/>
    </source>
</evidence>
<evidence type="ECO:0000256" key="8">
    <source>
        <dbReference type="ARBA" id="ARBA00022989"/>
    </source>
</evidence>
<proteinExistence type="inferred from homology"/>
<accession>A0AA88VPD7</accession>
<name>A0AA88VPD7_9ASTE</name>
<keyword evidence="13" id="KW-1185">Reference proteome</keyword>
<feature type="transmembrane region" description="Helical" evidence="10">
    <location>
        <begin position="124"/>
        <end position="140"/>
    </location>
</feature>
<feature type="transmembrane region" description="Helical" evidence="10">
    <location>
        <begin position="264"/>
        <end position="283"/>
    </location>
</feature>
<keyword evidence="6 10" id="KW-0812">Transmembrane</keyword>
<keyword evidence="9 10" id="KW-0472">Membrane</keyword>
<comment type="caution">
    <text evidence="10">Lacks conserved residue(s) required for the propagation of feature annotation.</text>
</comment>
<evidence type="ECO:0000256" key="4">
    <source>
        <dbReference type="ARBA" id="ARBA00022676"/>
    </source>
</evidence>
<reference evidence="12" key="1">
    <citation type="submission" date="2022-12" db="EMBL/GenBank/DDBJ databases">
        <title>Draft genome assemblies for two species of Escallonia (Escalloniales).</title>
        <authorList>
            <person name="Chanderbali A."/>
            <person name="Dervinis C."/>
            <person name="Anghel I."/>
            <person name="Soltis D."/>
            <person name="Soltis P."/>
            <person name="Zapata F."/>
        </authorList>
    </citation>
    <scope>NUCLEOTIDE SEQUENCE</scope>
    <source>
        <strain evidence="12">UCBG64.0493</strain>
        <tissue evidence="12">Leaf</tissue>
    </source>
</reference>
<dbReference type="GO" id="GO:0005789">
    <property type="term" value="C:endoplasmic reticulum membrane"/>
    <property type="evidence" value="ECO:0007669"/>
    <property type="project" value="UniProtKB-SubCell"/>
</dbReference>
<evidence type="ECO:0000313" key="12">
    <source>
        <dbReference type="EMBL" id="KAK3012535.1"/>
    </source>
</evidence>
<keyword evidence="5 10" id="KW-0808">Transferase</keyword>
<comment type="subcellular location">
    <subcellularLocation>
        <location evidence="1 10">Endoplasmic reticulum membrane</location>
        <topology evidence="1 10">Multi-pass membrane protein</topology>
    </subcellularLocation>
</comment>
<organism evidence="12 13">
    <name type="scientific">Escallonia herrerae</name>
    <dbReference type="NCBI Taxonomy" id="1293975"/>
    <lineage>
        <taxon>Eukaryota</taxon>
        <taxon>Viridiplantae</taxon>
        <taxon>Streptophyta</taxon>
        <taxon>Embryophyta</taxon>
        <taxon>Tracheophyta</taxon>
        <taxon>Spermatophyta</taxon>
        <taxon>Magnoliopsida</taxon>
        <taxon>eudicotyledons</taxon>
        <taxon>Gunneridae</taxon>
        <taxon>Pentapetalae</taxon>
        <taxon>asterids</taxon>
        <taxon>campanulids</taxon>
        <taxon>Escalloniales</taxon>
        <taxon>Escalloniaceae</taxon>
        <taxon>Escallonia</taxon>
    </lineage>
</organism>
<evidence type="ECO:0000256" key="9">
    <source>
        <dbReference type="ARBA" id="ARBA00023136"/>
    </source>
</evidence>
<evidence type="ECO:0000256" key="7">
    <source>
        <dbReference type="ARBA" id="ARBA00022824"/>
    </source>
</evidence>
<dbReference type="GO" id="GO:0042281">
    <property type="term" value="F:dolichyl pyrophosphate Man9GlcNAc2 alpha-1,3-glucosyltransferase activity"/>
    <property type="evidence" value="ECO:0007669"/>
    <property type="project" value="TreeGrafter"/>
</dbReference>
<evidence type="ECO:0000313" key="13">
    <source>
        <dbReference type="Proteomes" id="UP001188597"/>
    </source>
</evidence>